<sequence>MNIGIIGSGPAGVSCAIAICNNLNTDNISINIYDPGKPFRGRAFDTDSEAMLLNTSIAICYIDPQKPNNFFEYLHKYYNPDLDIGDVVPRYIVRNYFQYEFNRATQHIKQARFIQANVDNVIIDSDNHLYIKVGNAHFGYDAVILATGLKFKELPQQYQKFNSLKPYPPEQLDAIPPNASVLILGCHLSAVDTLMHLVANKHKGAIGIHARRPFFPAVRHYIVPTINDAFLQQYRSGIKGLPADNKSRVLYLIKMLEQYINQYNISLEAFIPSALIPLDSQLNKEIQLCLSHRNVWEKVLMDTVDCLNEIWPALSEETKRWFDTKINPWLGRMVHSMPLRNALILRGLFKTGQLSFIGQQEMAQITPQSYDYLVNATGLQSASEDSLIQKMHKNQVIRFNGSGGLSIDADTHRLNNHSALYALGSLTQGEIFASNSIFCTANGAKKIARHLANIRKPVI</sequence>
<dbReference type="PRINTS" id="PR00368">
    <property type="entry name" value="FADPNR"/>
</dbReference>
<dbReference type="RefSeq" id="WP_050127819.1">
    <property type="nucleotide sequence ID" value="NZ_CP016935.1"/>
</dbReference>
<dbReference type="EMBL" id="CPXJ01000013">
    <property type="protein sequence ID" value="CND48474.1"/>
    <property type="molecule type" value="Genomic_DNA"/>
</dbReference>
<dbReference type="Gene3D" id="3.50.50.60">
    <property type="entry name" value="FAD/NAD(P)-binding domain"/>
    <property type="match status" value="1"/>
</dbReference>
<dbReference type="PANTHER" id="PTHR40254">
    <property type="entry name" value="BLR0577 PROTEIN"/>
    <property type="match status" value="1"/>
</dbReference>
<dbReference type="InterPro" id="IPR038732">
    <property type="entry name" value="HpyO/CreE_NAD-binding"/>
</dbReference>
<dbReference type="InterPro" id="IPR036188">
    <property type="entry name" value="FAD/NAD-bd_sf"/>
</dbReference>
<evidence type="ECO:0000313" key="2">
    <source>
        <dbReference type="EMBL" id="CND48474.1"/>
    </source>
</evidence>
<dbReference type="Pfam" id="PF13454">
    <property type="entry name" value="NAD_binding_9"/>
    <property type="match status" value="1"/>
</dbReference>
<gene>
    <name evidence="2" type="ORF">ERS137959_01288</name>
</gene>
<dbReference type="PANTHER" id="PTHR40254:SF1">
    <property type="entry name" value="BLR0577 PROTEIN"/>
    <property type="match status" value="1"/>
</dbReference>
<accession>A0ABP1Y0C0</accession>
<feature type="domain" description="FAD-dependent urate hydroxylase HpyO/Asp monooxygenase CreE-like FAD/NAD(P)-binding" evidence="1">
    <location>
        <begin position="5"/>
        <end position="148"/>
    </location>
</feature>
<dbReference type="SUPFAM" id="SSF51905">
    <property type="entry name" value="FAD/NAD(P)-binding domain"/>
    <property type="match status" value="1"/>
</dbReference>
<dbReference type="Proteomes" id="UP000041601">
    <property type="component" value="Unassembled WGS sequence"/>
</dbReference>
<comment type="caution">
    <text evidence="2">The sequence shown here is derived from an EMBL/GenBank/DDBJ whole genome shotgun (WGS) entry which is preliminary data.</text>
</comment>
<organism evidence="2 3">
    <name type="scientific">Yersinia enterocolitica</name>
    <dbReference type="NCBI Taxonomy" id="630"/>
    <lineage>
        <taxon>Bacteria</taxon>
        <taxon>Pseudomonadati</taxon>
        <taxon>Pseudomonadota</taxon>
        <taxon>Gammaproteobacteria</taxon>
        <taxon>Enterobacterales</taxon>
        <taxon>Yersiniaceae</taxon>
        <taxon>Yersinia</taxon>
    </lineage>
</organism>
<evidence type="ECO:0000313" key="3">
    <source>
        <dbReference type="Proteomes" id="UP000041601"/>
    </source>
</evidence>
<name>A0ABP1Y0C0_YEREN</name>
<keyword evidence="3" id="KW-1185">Reference proteome</keyword>
<reference evidence="2 3" key="1">
    <citation type="submission" date="2015-03" db="EMBL/GenBank/DDBJ databases">
        <authorList>
            <consortium name="Pathogen Informatics"/>
            <person name="Murphy D."/>
        </authorList>
    </citation>
    <scope>NUCLEOTIDE SEQUENCE [LARGE SCALE GENOMIC DNA]</scope>
    <source>
        <strain evidence="2 3">IP05342</strain>
    </source>
</reference>
<protein>
    <submittedName>
        <fullName evidence="2">Uncharacterized protein conserved in bacteria</fullName>
    </submittedName>
</protein>
<proteinExistence type="predicted"/>
<dbReference type="InterPro" id="IPR052189">
    <property type="entry name" value="L-asp_N-monooxygenase_NS-form"/>
</dbReference>
<evidence type="ECO:0000259" key="1">
    <source>
        <dbReference type="Pfam" id="PF13454"/>
    </source>
</evidence>